<dbReference type="AlphaFoldDB" id="A0A7X0ETW8"/>
<dbReference type="InterPro" id="IPR029058">
    <property type="entry name" value="AB_hydrolase_fold"/>
</dbReference>
<accession>A0A7X0ETW8</accession>
<keyword evidence="2" id="KW-1185">Reference proteome</keyword>
<dbReference type="SUPFAM" id="SSF53474">
    <property type="entry name" value="alpha/beta-Hydrolases"/>
    <property type="match status" value="1"/>
</dbReference>
<protein>
    <submittedName>
        <fullName evidence="1">Pimeloyl-ACP methyl ester carboxylesterase</fullName>
    </submittedName>
</protein>
<evidence type="ECO:0000313" key="1">
    <source>
        <dbReference type="EMBL" id="MBB6341255.1"/>
    </source>
</evidence>
<dbReference type="RefSeq" id="WP_184681846.1">
    <property type="nucleotide sequence ID" value="NZ_JACHLL010000002.1"/>
</dbReference>
<name>A0A7X0ETW8_9PSED</name>
<sequence>MTLQAGDFDLQALLPRQSVSGTLRVYLEGDGRAWILRDRPSQNPTPRNSMVLDLVRDDPRPSVYLARPCQYLASHDCKPHWWTHDRFAQTIVDSQSAALDKIKARLGNHDFELVGYSGGATMALLLAEQRMDVRVVQSLAGNLDPQMWATSQGLSALGSPTSPPLASPRIRQLPQRHLIGKDDRTITPTLSLEALRKTDLAQCREFHLLPGVNHHLGWQRAWQAFRDKPIYCPRLPD</sequence>
<gene>
    <name evidence="1" type="ORF">HNP49_001412</name>
</gene>
<dbReference type="Gene3D" id="3.40.50.1820">
    <property type="entry name" value="alpha/beta hydrolase"/>
    <property type="match status" value="1"/>
</dbReference>
<evidence type="ECO:0000313" key="2">
    <source>
        <dbReference type="Proteomes" id="UP000557193"/>
    </source>
</evidence>
<proteinExistence type="predicted"/>
<dbReference type="Proteomes" id="UP000557193">
    <property type="component" value="Unassembled WGS sequence"/>
</dbReference>
<reference evidence="1 2" key="1">
    <citation type="submission" date="2020-08" db="EMBL/GenBank/DDBJ databases">
        <title>Functional genomics of gut bacteria from endangered species of beetles.</title>
        <authorList>
            <person name="Carlos-Shanley C."/>
        </authorList>
    </citation>
    <scope>NUCLEOTIDE SEQUENCE [LARGE SCALE GENOMIC DNA]</scope>
    <source>
        <strain evidence="1 2">S00202</strain>
    </source>
</reference>
<dbReference type="EMBL" id="JACHLL010000002">
    <property type="protein sequence ID" value="MBB6341255.1"/>
    <property type="molecule type" value="Genomic_DNA"/>
</dbReference>
<comment type="caution">
    <text evidence="1">The sequence shown here is derived from an EMBL/GenBank/DDBJ whole genome shotgun (WGS) entry which is preliminary data.</text>
</comment>
<organism evidence="1 2">
    <name type="scientific">Pseudomonas fluvialis</name>
    <dbReference type="NCBI Taxonomy" id="1793966"/>
    <lineage>
        <taxon>Bacteria</taxon>
        <taxon>Pseudomonadati</taxon>
        <taxon>Pseudomonadota</taxon>
        <taxon>Gammaproteobacteria</taxon>
        <taxon>Pseudomonadales</taxon>
        <taxon>Pseudomonadaceae</taxon>
        <taxon>Pseudomonas</taxon>
    </lineage>
</organism>